<comment type="subcellular location">
    <subcellularLocation>
        <location evidence="1 11">Nucleus</location>
    </subcellularLocation>
</comment>
<keyword evidence="6 11" id="KW-0805">Transcription regulation</keyword>
<protein>
    <submittedName>
        <fullName evidence="16">Hepatocyte nuclear factor 4-gamma-like</fullName>
    </submittedName>
</protein>
<keyword evidence="15" id="KW-1185">Reference proteome</keyword>
<keyword evidence="5 11" id="KW-0862">Zinc</keyword>
<evidence type="ECO:0000256" key="5">
    <source>
        <dbReference type="ARBA" id="ARBA00022833"/>
    </source>
</evidence>
<organism evidence="15 16">
    <name type="scientific">Diaphorina citri</name>
    <name type="common">Asian citrus psyllid</name>
    <dbReference type="NCBI Taxonomy" id="121845"/>
    <lineage>
        <taxon>Eukaryota</taxon>
        <taxon>Metazoa</taxon>
        <taxon>Ecdysozoa</taxon>
        <taxon>Arthropoda</taxon>
        <taxon>Hexapoda</taxon>
        <taxon>Insecta</taxon>
        <taxon>Pterygota</taxon>
        <taxon>Neoptera</taxon>
        <taxon>Paraneoptera</taxon>
        <taxon>Hemiptera</taxon>
        <taxon>Sternorrhyncha</taxon>
        <taxon>Psylloidea</taxon>
        <taxon>Psyllidae</taxon>
        <taxon>Diaphorininae</taxon>
        <taxon>Diaphorina</taxon>
    </lineage>
</organism>
<evidence type="ECO:0000313" key="16">
    <source>
        <dbReference type="RefSeq" id="XP_026679248.1"/>
    </source>
</evidence>
<dbReference type="GO" id="GO:0005634">
    <property type="term" value="C:nucleus"/>
    <property type="evidence" value="ECO:0007669"/>
    <property type="project" value="UniProtKB-SubCell"/>
</dbReference>
<dbReference type="GO" id="GO:0003707">
    <property type="term" value="F:nuclear steroid receptor activity"/>
    <property type="evidence" value="ECO:0007669"/>
    <property type="project" value="InterPro"/>
</dbReference>
<dbReference type="SMART" id="SM00430">
    <property type="entry name" value="HOLI"/>
    <property type="match status" value="1"/>
</dbReference>
<evidence type="ECO:0000256" key="6">
    <source>
        <dbReference type="ARBA" id="ARBA00023015"/>
    </source>
</evidence>
<dbReference type="InterPro" id="IPR001628">
    <property type="entry name" value="Znf_hrmn_rcpt"/>
</dbReference>
<dbReference type="PRINTS" id="PR00398">
    <property type="entry name" value="STRDHORMONER"/>
</dbReference>
<dbReference type="InterPro" id="IPR050274">
    <property type="entry name" value="Nuclear_hormone_rcpt_NR2"/>
</dbReference>
<dbReference type="Pfam" id="PF00104">
    <property type="entry name" value="Hormone_recep"/>
    <property type="match status" value="1"/>
</dbReference>
<dbReference type="PROSITE" id="PS51030">
    <property type="entry name" value="NUCLEAR_REC_DBD_2"/>
    <property type="match status" value="1"/>
</dbReference>
<feature type="compositionally biased region" description="Polar residues" evidence="12">
    <location>
        <begin position="427"/>
        <end position="447"/>
    </location>
</feature>
<keyword evidence="9 11" id="KW-0675">Receptor</keyword>
<dbReference type="FunFam" id="1.10.565.10:FF:000026">
    <property type="entry name" value="Hepatocyte nuclear factor 4"/>
    <property type="match status" value="1"/>
</dbReference>
<dbReference type="Gene3D" id="3.30.50.10">
    <property type="entry name" value="Erythroid Transcription Factor GATA-1, subunit A"/>
    <property type="match status" value="1"/>
</dbReference>
<dbReference type="SUPFAM" id="SSF48508">
    <property type="entry name" value="Nuclear receptor ligand-binding domain"/>
    <property type="match status" value="2"/>
</dbReference>
<name>A0A3Q0IX37_DIACI</name>
<dbReference type="PROSITE" id="PS51843">
    <property type="entry name" value="NR_LBD"/>
    <property type="match status" value="1"/>
</dbReference>
<dbReference type="InterPro" id="IPR049636">
    <property type="entry name" value="HNF4-like_DBD"/>
</dbReference>
<dbReference type="AlphaFoldDB" id="A0A3Q0IX37"/>
<feature type="compositionally biased region" description="Low complexity" evidence="12">
    <location>
        <begin position="448"/>
        <end position="464"/>
    </location>
</feature>
<feature type="domain" description="Nuclear receptor" evidence="13">
    <location>
        <begin position="80"/>
        <end position="155"/>
    </location>
</feature>
<dbReference type="GO" id="GO:0008270">
    <property type="term" value="F:zinc ion binding"/>
    <property type="evidence" value="ECO:0007669"/>
    <property type="project" value="UniProtKB-KW"/>
</dbReference>
<evidence type="ECO:0000256" key="2">
    <source>
        <dbReference type="ARBA" id="ARBA00006421"/>
    </source>
</evidence>
<dbReference type="InterPro" id="IPR000003">
    <property type="entry name" value="Retinoid-X_rcpt/HNF4"/>
</dbReference>
<dbReference type="Pfam" id="PF00105">
    <property type="entry name" value="zf-C4"/>
    <property type="match status" value="1"/>
</dbReference>
<feature type="region of interest" description="Disordered" evidence="12">
    <location>
        <begin position="426"/>
        <end position="474"/>
    </location>
</feature>
<dbReference type="RefSeq" id="XP_026679248.1">
    <property type="nucleotide sequence ID" value="XM_026823447.1"/>
</dbReference>
<evidence type="ECO:0000256" key="10">
    <source>
        <dbReference type="ARBA" id="ARBA00023242"/>
    </source>
</evidence>
<feature type="domain" description="NR LBD" evidence="14">
    <location>
        <begin position="155"/>
        <end position="387"/>
    </location>
</feature>
<evidence type="ECO:0000256" key="8">
    <source>
        <dbReference type="ARBA" id="ARBA00023163"/>
    </source>
</evidence>
<evidence type="ECO:0000259" key="13">
    <source>
        <dbReference type="PROSITE" id="PS51030"/>
    </source>
</evidence>
<evidence type="ECO:0000256" key="9">
    <source>
        <dbReference type="ARBA" id="ARBA00023170"/>
    </source>
</evidence>
<dbReference type="PRINTS" id="PR00047">
    <property type="entry name" value="STROIDFINGER"/>
</dbReference>
<keyword evidence="8 11" id="KW-0804">Transcription</keyword>
<dbReference type="Gene3D" id="1.10.565.10">
    <property type="entry name" value="Retinoid X Receptor"/>
    <property type="match status" value="2"/>
</dbReference>
<sequence>MIVFDQFNDNDFDAFIDDISDFEKECELMQIEDNNNLSSDENQVSMTSENGEPPDISATMSNGMILPPNSMDMSSGALNLQCCAICGDRATGKHYGAASCDGCKGFFRRSVRKGHQYTCRFNRICVVDKDKRNQCRYCRLKKCFKAGMKKEAVQNERDRISCRRPSYEETTANNGLSVNSLLNAEMLSRQVGAVREEGLGVGANSPKGRVLYNYSFFSHFKVALLRAHAGEHLLLGLARRSLNLRDVLLLGNNCVITRYTGESGISPDLDISRVGTRVMDELVRPLAEVQIDDTEFACLKSIVFFDPNAKGLSDTNRIKTLRYQIQINLEDYISDRQYDSRGRFGELLLTLPALQSITWQMIEQIQFAKLFGVAKIDSLLQEMLLGALPALQSITWQMIEQIQFAKLFGVAKIDSLLQEMLLGGATADSNQPTQNSTSDNNNAGSATSEYHSSPGSLSSPNMSPTHPVQSTVIFRDISSQSLDEEYRMTFKEENPLENESF</sequence>
<dbReference type="InterPro" id="IPR013088">
    <property type="entry name" value="Znf_NHR/GATA"/>
</dbReference>
<evidence type="ECO:0000256" key="12">
    <source>
        <dbReference type="SAM" id="MobiDB-lite"/>
    </source>
</evidence>
<reference evidence="16" key="1">
    <citation type="submission" date="2025-08" db="UniProtKB">
        <authorList>
            <consortium name="RefSeq"/>
        </authorList>
    </citation>
    <scope>IDENTIFICATION</scope>
</reference>
<keyword evidence="7 11" id="KW-0238">DNA-binding</keyword>
<accession>A0A3Q0IX37</accession>
<evidence type="ECO:0000256" key="7">
    <source>
        <dbReference type="ARBA" id="ARBA00023125"/>
    </source>
</evidence>
<keyword evidence="10 11" id="KW-0539">Nucleus</keyword>
<dbReference type="InterPro" id="IPR000536">
    <property type="entry name" value="Nucl_hrmn_rcpt_lig-bd"/>
</dbReference>
<evidence type="ECO:0000256" key="4">
    <source>
        <dbReference type="ARBA" id="ARBA00022771"/>
    </source>
</evidence>
<dbReference type="PROSITE" id="PS00031">
    <property type="entry name" value="NUCLEAR_REC_DBD_1"/>
    <property type="match status" value="1"/>
</dbReference>
<dbReference type="FunFam" id="3.30.50.10:FF:000012">
    <property type="entry name" value="Hepatocyte nuclear factor 4, alpha"/>
    <property type="match status" value="1"/>
</dbReference>
<gene>
    <name evidence="16" type="primary">LOC103508978</name>
</gene>
<dbReference type="KEGG" id="dci:103508978"/>
<keyword evidence="3 11" id="KW-0479">Metal-binding</keyword>
<dbReference type="InterPro" id="IPR035500">
    <property type="entry name" value="NHR-like_dom_sf"/>
</dbReference>
<evidence type="ECO:0000259" key="14">
    <source>
        <dbReference type="PROSITE" id="PS51843"/>
    </source>
</evidence>
<keyword evidence="4 11" id="KW-0863">Zinc-finger</keyword>
<dbReference type="SUPFAM" id="SSF57716">
    <property type="entry name" value="Glucocorticoid receptor-like (DNA-binding domain)"/>
    <property type="match status" value="1"/>
</dbReference>
<dbReference type="SMART" id="SM00399">
    <property type="entry name" value="ZnF_C4"/>
    <property type="match status" value="1"/>
</dbReference>
<dbReference type="GeneID" id="103508978"/>
<evidence type="ECO:0000313" key="15">
    <source>
        <dbReference type="Proteomes" id="UP000079169"/>
    </source>
</evidence>
<evidence type="ECO:0000256" key="11">
    <source>
        <dbReference type="RuleBase" id="RU004334"/>
    </source>
</evidence>
<evidence type="ECO:0000256" key="3">
    <source>
        <dbReference type="ARBA" id="ARBA00022723"/>
    </source>
</evidence>
<dbReference type="PRINTS" id="PR00545">
    <property type="entry name" value="RETINOIDXR"/>
</dbReference>
<dbReference type="GO" id="GO:0000978">
    <property type="term" value="F:RNA polymerase II cis-regulatory region sequence-specific DNA binding"/>
    <property type="evidence" value="ECO:0007669"/>
    <property type="project" value="InterPro"/>
</dbReference>
<dbReference type="InterPro" id="IPR001723">
    <property type="entry name" value="Nuclear_hrmn_rcpt"/>
</dbReference>
<comment type="similarity">
    <text evidence="2">Belongs to the nuclear hormone receptor family. NR2 subfamily.</text>
</comment>
<evidence type="ECO:0000256" key="1">
    <source>
        <dbReference type="ARBA" id="ARBA00004123"/>
    </source>
</evidence>
<dbReference type="CDD" id="cd06960">
    <property type="entry name" value="NR_DBD_HNF4A"/>
    <property type="match status" value="1"/>
</dbReference>
<dbReference type="PANTHER" id="PTHR24083">
    <property type="entry name" value="NUCLEAR HORMONE RECEPTOR"/>
    <property type="match status" value="1"/>
</dbReference>
<dbReference type="Proteomes" id="UP000079169">
    <property type="component" value="Unplaced"/>
</dbReference>
<dbReference type="STRING" id="121845.A0A3Q0IX37"/>
<dbReference type="PaxDb" id="121845-A0A3Q0IX37"/>
<proteinExistence type="inferred from homology"/>